<sequence>MNQNQDPNPLSNNRVQQANQDPNLLPNNRVQQAKQDPNPLPNNRVQQAKQDPNLLPNNRVQQAKQDPNLLPNNRVQQANQDPNNPYQQDFKIEIEDQLNSLKQSTLNISHLQNTIFRSIFNQLVLLNNKFDTFSDKVNSHLENIQSSIDSLIGFDERLSISLKFISQHLDDFTWTQTVSFFELLLTRINQNNPDHQIPPFSRAEKRKKTLFLNHLDIFWGEIAAILNDPTIQEIRDLVLNPPQPL</sequence>
<evidence type="ECO:0000256" key="1">
    <source>
        <dbReference type="SAM" id="MobiDB-lite"/>
    </source>
</evidence>
<feature type="region of interest" description="Disordered" evidence="1">
    <location>
        <begin position="1"/>
        <end position="55"/>
    </location>
</feature>
<evidence type="ECO:0000313" key="2">
    <source>
        <dbReference type="EMBL" id="KAK8888265.1"/>
    </source>
</evidence>
<name>A0ABR2KAY0_9EUKA</name>
<keyword evidence="3" id="KW-1185">Reference proteome</keyword>
<evidence type="ECO:0000313" key="3">
    <source>
        <dbReference type="Proteomes" id="UP001470230"/>
    </source>
</evidence>
<reference evidence="2 3" key="1">
    <citation type="submission" date="2024-04" db="EMBL/GenBank/DDBJ databases">
        <title>Tritrichomonas musculus Genome.</title>
        <authorList>
            <person name="Alves-Ferreira E."/>
            <person name="Grigg M."/>
            <person name="Lorenzi H."/>
            <person name="Galac M."/>
        </authorList>
    </citation>
    <scope>NUCLEOTIDE SEQUENCE [LARGE SCALE GENOMIC DNA]</scope>
    <source>
        <strain evidence="2 3">EAF2021</strain>
    </source>
</reference>
<comment type="caution">
    <text evidence="2">The sequence shown here is derived from an EMBL/GenBank/DDBJ whole genome shotgun (WGS) entry which is preliminary data.</text>
</comment>
<protein>
    <submittedName>
        <fullName evidence="2">Uncharacterized protein</fullName>
    </submittedName>
</protein>
<dbReference type="Proteomes" id="UP001470230">
    <property type="component" value="Unassembled WGS sequence"/>
</dbReference>
<gene>
    <name evidence="2" type="ORF">M9Y10_039330</name>
</gene>
<accession>A0ABR2KAY0</accession>
<dbReference type="EMBL" id="JAPFFF010000006">
    <property type="protein sequence ID" value="KAK8888265.1"/>
    <property type="molecule type" value="Genomic_DNA"/>
</dbReference>
<organism evidence="2 3">
    <name type="scientific">Tritrichomonas musculus</name>
    <dbReference type="NCBI Taxonomy" id="1915356"/>
    <lineage>
        <taxon>Eukaryota</taxon>
        <taxon>Metamonada</taxon>
        <taxon>Parabasalia</taxon>
        <taxon>Tritrichomonadida</taxon>
        <taxon>Tritrichomonadidae</taxon>
        <taxon>Tritrichomonas</taxon>
    </lineage>
</organism>
<proteinExistence type="predicted"/>